<reference evidence="1 2" key="1">
    <citation type="submission" date="2016-10" db="EMBL/GenBank/DDBJ databases">
        <title>Reductive evolution of mitochondrial metabolism and differential evolution of invasion-related proteins in Cryptosporidium.</title>
        <authorList>
            <person name="Liu S."/>
            <person name="Roellig D.M."/>
            <person name="Guo Y."/>
            <person name="Li N."/>
            <person name="Frace M.A."/>
            <person name="Tang K."/>
            <person name="Zhang L."/>
            <person name="Feng Y."/>
            <person name="Xiao L."/>
        </authorList>
    </citation>
    <scope>NUCLEOTIDE SEQUENCE [LARGE SCALE GENOMIC DNA]</scope>
    <source>
        <strain evidence="1">30847</strain>
    </source>
</reference>
<comment type="caution">
    <text evidence="1">The sequence shown here is derived from an EMBL/GenBank/DDBJ whole genome shotgun (WGS) entry which is preliminary data.</text>
</comment>
<organism evidence="1 2">
    <name type="scientific">Cryptosporidium andersoni</name>
    <dbReference type="NCBI Taxonomy" id="117008"/>
    <lineage>
        <taxon>Eukaryota</taxon>
        <taxon>Sar</taxon>
        <taxon>Alveolata</taxon>
        <taxon>Apicomplexa</taxon>
        <taxon>Conoidasida</taxon>
        <taxon>Coccidia</taxon>
        <taxon>Eucoccidiorida</taxon>
        <taxon>Eimeriorina</taxon>
        <taxon>Cryptosporidiidae</taxon>
        <taxon>Cryptosporidium</taxon>
    </lineage>
</organism>
<name>A0A1J4MCD4_9CRYT</name>
<dbReference type="Pfam" id="PF00612">
    <property type="entry name" value="IQ"/>
    <property type="match status" value="2"/>
</dbReference>
<dbReference type="CDD" id="cd23767">
    <property type="entry name" value="IQCD"/>
    <property type="match status" value="1"/>
</dbReference>
<dbReference type="Gene3D" id="1.20.5.190">
    <property type="match status" value="1"/>
</dbReference>
<evidence type="ECO:0000313" key="2">
    <source>
        <dbReference type="Proteomes" id="UP000186804"/>
    </source>
</evidence>
<dbReference type="AlphaFoldDB" id="A0A1J4MCD4"/>
<gene>
    <name evidence="1" type="ORF">cand_038720</name>
</gene>
<dbReference type="OrthoDB" id="338598at2759"/>
<dbReference type="GeneID" id="92368056"/>
<dbReference type="EMBL" id="LRBS01000121">
    <property type="protein sequence ID" value="OII71631.1"/>
    <property type="molecule type" value="Genomic_DNA"/>
</dbReference>
<dbReference type="SMART" id="SM00015">
    <property type="entry name" value="IQ"/>
    <property type="match status" value="2"/>
</dbReference>
<proteinExistence type="predicted"/>
<dbReference type="PROSITE" id="PS50096">
    <property type="entry name" value="IQ"/>
    <property type="match status" value="1"/>
</dbReference>
<protein>
    <submittedName>
        <fullName evidence="1">IQ calmodulin-binding motif family protein</fullName>
    </submittedName>
</protein>
<keyword evidence="2" id="KW-1185">Reference proteome</keyword>
<dbReference type="VEuPathDB" id="CryptoDB:cand_038720"/>
<sequence>MSSNYSHLSKTQKFQYLSKGNNILISNENISMNNEPFAYRMINYMASLIGIDNTNNRNPCLGLLSPISPIMLVNNIPTMTLPSPEPMIHPLPQTKNNRSYSSLNTISWNLPFGPKITPYSHPSLNNGLCIIPNDLYTPTTSNFYSPWEVYIGPTYKSPYIENINSGINNISYFNKNNKTICVNNRANIVNNRKYISNYKRTSEKFSRPKSQISPLTYSFTTSPILTNNNDNCIDESIELIVPPELAQALQFIVSYIVNNNFTNSKNINSPFSLTFHNSDKKTIIGRLNKAIMELAAITIQKHYRNYRGTLLKKIIHSDLLCKYSVHKILSSIYKIQRSWRIFLLNNKIEKEDLIQSVLNNRNKASSIIAAFWRGYKIRKEYDSLFRRLPIRWIWNINYSEQDNKDIFDILIRGSFTSKPWQEYITLKWDKEDECYKTIIHASKGIYYLQFIINNEIKTCGTMEIVVLPIVGVANKIQISDSNTSTCKLL</sequence>
<evidence type="ECO:0000313" key="1">
    <source>
        <dbReference type="EMBL" id="OII71631.1"/>
    </source>
</evidence>
<dbReference type="RefSeq" id="XP_067066821.1">
    <property type="nucleotide sequence ID" value="XM_067214093.1"/>
</dbReference>
<dbReference type="InterPro" id="IPR000048">
    <property type="entry name" value="IQ_motif_EF-hand-BS"/>
</dbReference>
<dbReference type="Proteomes" id="UP000186804">
    <property type="component" value="Unassembled WGS sequence"/>
</dbReference>
<accession>A0A1J4MCD4</accession>